<sequence length="117" mass="13086">MNWTVGFSQSREDTFPPKPTRSSTGWTADSNIPDWQRWPLTCSTSLRWQRERVFSAAGCMVMKRRTRLGTDVISAAQTIRSWVKAGLMDDYDGIALRDAGIGALEDEISQQIESGTA</sequence>
<proteinExistence type="predicted"/>
<keyword evidence="3" id="KW-1185">Reference proteome</keyword>
<accession>A0AAN6PYS0</accession>
<evidence type="ECO:0000313" key="2">
    <source>
        <dbReference type="EMBL" id="KAK4100449.1"/>
    </source>
</evidence>
<evidence type="ECO:0000256" key="1">
    <source>
        <dbReference type="SAM" id="MobiDB-lite"/>
    </source>
</evidence>
<dbReference type="EMBL" id="MU863641">
    <property type="protein sequence ID" value="KAK4100449.1"/>
    <property type="molecule type" value="Genomic_DNA"/>
</dbReference>
<comment type="caution">
    <text evidence="2">The sequence shown here is derived from an EMBL/GenBank/DDBJ whole genome shotgun (WGS) entry which is preliminary data.</text>
</comment>
<reference evidence="2" key="1">
    <citation type="journal article" date="2023" name="Mol. Phylogenet. Evol.">
        <title>Genome-scale phylogeny and comparative genomics of the fungal order Sordariales.</title>
        <authorList>
            <person name="Hensen N."/>
            <person name="Bonometti L."/>
            <person name="Westerberg I."/>
            <person name="Brannstrom I.O."/>
            <person name="Guillou S."/>
            <person name="Cros-Aarteil S."/>
            <person name="Calhoun S."/>
            <person name="Haridas S."/>
            <person name="Kuo A."/>
            <person name="Mondo S."/>
            <person name="Pangilinan J."/>
            <person name="Riley R."/>
            <person name="LaButti K."/>
            <person name="Andreopoulos B."/>
            <person name="Lipzen A."/>
            <person name="Chen C."/>
            <person name="Yan M."/>
            <person name="Daum C."/>
            <person name="Ng V."/>
            <person name="Clum A."/>
            <person name="Steindorff A."/>
            <person name="Ohm R.A."/>
            <person name="Martin F."/>
            <person name="Silar P."/>
            <person name="Natvig D.O."/>
            <person name="Lalanne C."/>
            <person name="Gautier V."/>
            <person name="Ament-Velasquez S.L."/>
            <person name="Kruys A."/>
            <person name="Hutchinson M.I."/>
            <person name="Powell A.J."/>
            <person name="Barry K."/>
            <person name="Miller A.N."/>
            <person name="Grigoriev I.V."/>
            <person name="Debuchy R."/>
            <person name="Gladieux P."/>
            <person name="Hiltunen Thoren M."/>
            <person name="Johannesson H."/>
        </authorList>
    </citation>
    <scope>NUCLEOTIDE SEQUENCE</scope>
    <source>
        <strain evidence="2">CBS 757.83</strain>
    </source>
</reference>
<evidence type="ECO:0000313" key="3">
    <source>
        <dbReference type="Proteomes" id="UP001305647"/>
    </source>
</evidence>
<name>A0AAN6PYS0_9PEZI</name>
<feature type="region of interest" description="Disordered" evidence="1">
    <location>
        <begin position="1"/>
        <end position="30"/>
    </location>
</feature>
<dbReference type="AlphaFoldDB" id="A0AAN6PYS0"/>
<gene>
    <name evidence="2" type="ORF">N658DRAFT_103394</name>
</gene>
<feature type="compositionally biased region" description="Polar residues" evidence="1">
    <location>
        <begin position="20"/>
        <end position="30"/>
    </location>
</feature>
<protein>
    <submittedName>
        <fullName evidence="2">Uncharacterized protein</fullName>
    </submittedName>
</protein>
<dbReference type="Proteomes" id="UP001305647">
    <property type="component" value="Unassembled WGS sequence"/>
</dbReference>
<reference evidence="2" key="2">
    <citation type="submission" date="2023-05" db="EMBL/GenBank/DDBJ databases">
        <authorList>
            <consortium name="Lawrence Berkeley National Laboratory"/>
            <person name="Steindorff A."/>
            <person name="Hensen N."/>
            <person name="Bonometti L."/>
            <person name="Westerberg I."/>
            <person name="Brannstrom I.O."/>
            <person name="Guillou S."/>
            <person name="Cros-Aarteil S."/>
            <person name="Calhoun S."/>
            <person name="Haridas S."/>
            <person name="Kuo A."/>
            <person name="Mondo S."/>
            <person name="Pangilinan J."/>
            <person name="Riley R."/>
            <person name="Labutti K."/>
            <person name="Andreopoulos B."/>
            <person name="Lipzen A."/>
            <person name="Chen C."/>
            <person name="Yanf M."/>
            <person name="Daum C."/>
            <person name="Ng V."/>
            <person name="Clum A."/>
            <person name="Ohm R."/>
            <person name="Martin F."/>
            <person name="Silar P."/>
            <person name="Natvig D."/>
            <person name="Lalanne C."/>
            <person name="Gautier V."/>
            <person name="Ament-Velasquez S.L."/>
            <person name="Kruys A."/>
            <person name="Hutchinson M.I."/>
            <person name="Powell A.J."/>
            <person name="Barry K."/>
            <person name="Miller A.N."/>
            <person name="Grigoriev I.V."/>
            <person name="Debuchy R."/>
            <person name="Gladieux P."/>
            <person name="Thoren M.H."/>
            <person name="Johannesson H."/>
        </authorList>
    </citation>
    <scope>NUCLEOTIDE SEQUENCE</scope>
    <source>
        <strain evidence="2">CBS 757.83</strain>
    </source>
</reference>
<organism evidence="2 3">
    <name type="scientific">Parathielavia hyrcaniae</name>
    <dbReference type="NCBI Taxonomy" id="113614"/>
    <lineage>
        <taxon>Eukaryota</taxon>
        <taxon>Fungi</taxon>
        <taxon>Dikarya</taxon>
        <taxon>Ascomycota</taxon>
        <taxon>Pezizomycotina</taxon>
        <taxon>Sordariomycetes</taxon>
        <taxon>Sordariomycetidae</taxon>
        <taxon>Sordariales</taxon>
        <taxon>Chaetomiaceae</taxon>
        <taxon>Parathielavia</taxon>
    </lineage>
</organism>